<name>A0A8W8NQQ8_MAGGI</name>
<dbReference type="SMART" id="SM00130">
    <property type="entry name" value="KR"/>
    <property type="match status" value="2"/>
</dbReference>
<dbReference type="EnsemblMetazoa" id="G8850.1">
    <property type="protein sequence ID" value="G8850.1:cds"/>
    <property type="gene ID" value="G8850"/>
</dbReference>
<keyword evidence="1 3" id="KW-0420">Kringle</keyword>
<evidence type="ECO:0000256" key="1">
    <source>
        <dbReference type="ARBA" id="ARBA00022572"/>
    </source>
</evidence>
<dbReference type="InterPro" id="IPR050759">
    <property type="entry name" value="Serine_protease_kringle"/>
</dbReference>
<dbReference type="GO" id="GO:0004175">
    <property type="term" value="F:endopeptidase activity"/>
    <property type="evidence" value="ECO:0007669"/>
    <property type="project" value="TreeGrafter"/>
</dbReference>
<dbReference type="CDD" id="cd00108">
    <property type="entry name" value="KR"/>
    <property type="match status" value="1"/>
</dbReference>
<evidence type="ECO:0000256" key="2">
    <source>
        <dbReference type="ARBA" id="ARBA00023157"/>
    </source>
</evidence>
<dbReference type="PRINTS" id="PR00018">
    <property type="entry name" value="KRINGLE"/>
</dbReference>
<protein>
    <recommendedName>
        <fullName evidence="4">Kringle domain-containing protein</fullName>
    </recommendedName>
</protein>
<dbReference type="PROSITE" id="PS50070">
    <property type="entry name" value="KRINGLE_2"/>
    <property type="match status" value="2"/>
</dbReference>
<dbReference type="AlphaFoldDB" id="A0A8W8NQQ8"/>
<reference evidence="5" key="1">
    <citation type="submission" date="2022-08" db="UniProtKB">
        <authorList>
            <consortium name="EnsemblMetazoa"/>
        </authorList>
    </citation>
    <scope>IDENTIFICATION</scope>
    <source>
        <strain evidence="5">05x7-T-G4-1.051#20</strain>
    </source>
</reference>
<sequence length="161" mass="18469">MCVFEPKENRHTDSLVRCAMLCSFGCLVDDECKRSSSGYDYTGKVSVTQSGRICQAWNSQTPHSHPRTSLPENYCRNPDVTRPLECIRKNDPIGRKYFGTINVTKTGEPCQCWDSQTPHTHRFDELADQDNYCRNSIDGTGPWCYTTNANNRWEYCTIPHC</sequence>
<feature type="domain" description="Kringle" evidence="4">
    <location>
        <begin position="37"/>
        <end position="92"/>
    </location>
</feature>
<feature type="disulfide bond" evidence="3">
    <location>
        <begin position="133"/>
        <end position="156"/>
    </location>
</feature>
<dbReference type="GO" id="GO:0005615">
    <property type="term" value="C:extracellular space"/>
    <property type="evidence" value="ECO:0007669"/>
    <property type="project" value="TreeGrafter"/>
</dbReference>
<dbReference type="GO" id="GO:0005102">
    <property type="term" value="F:signaling receptor binding"/>
    <property type="evidence" value="ECO:0007669"/>
    <property type="project" value="TreeGrafter"/>
</dbReference>
<dbReference type="SUPFAM" id="SSF57440">
    <property type="entry name" value="Kringle-like"/>
    <property type="match status" value="2"/>
</dbReference>
<accession>A0A8W8NQQ8</accession>
<evidence type="ECO:0000256" key="3">
    <source>
        <dbReference type="PROSITE-ProRule" id="PRU00121"/>
    </source>
</evidence>
<keyword evidence="6" id="KW-1185">Reference proteome</keyword>
<comment type="caution">
    <text evidence="3">Lacks conserved residue(s) required for the propagation of feature annotation.</text>
</comment>
<evidence type="ECO:0000313" key="5">
    <source>
        <dbReference type="EnsemblMetazoa" id="G8850.1:cds"/>
    </source>
</evidence>
<evidence type="ECO:0000313" key="6">
    <source>
        <dbReference type="Proteomes" id="UP000005408"/>
    </source>
</evidence>
<dbReference type="PANTHER" id="PTHR24261">
    <property type="entry name" value="PLASMINOGEN-RELATED"/>
    <property type="match status" value="1"/>
</dbReference>
<dbReference type="PROSITE" id="PS00021">
    <property type="entry name" value="KRINGLE_1"/>
    <property type="match status" value="1"/>
</dbReference>
<dbReference type="InterPro" id="IPR018056">
    <property type="entry name" value="Kringle_CS"/>
</dbReference>
<dbReference type="InterPro" id="IPR038178">
    <property type="entry name" value="Kringle_sf"/>
</dbReference>
<evidence type="ECO:0000259" key="4">
    <source>
        <dbReference type="PROSITE" id="PS50070"/>
    </source>
</evidence>
<proteinExistence type="predicted"/>
<dbReference type="InterPro" id="IPR013806">
    <property type="entry name" value="Kringle-like"/>
</dbReference>
<dbReference type="Proteomes" id="UP000005408">
    <property type="component" value="Unassembled WGS sequence"/>
</dbReference>
<dbReference type="Pfam" id="PF00051">
    <property type="entry name" value="Kringle"/>
    <property type="match status" value="2"/>
</dbReference>
<dbReference type="PANTHER" id="PTHR24261:SF7">
    <property type="entry name" value="KRINGLE DOMAIN-CONTAINING PROTEIN"/>
    <property type="match status" value="1"/>
</dbReference>
<dbReference type="Gene3D" id="2.40.20.10">
    <property type="entry name" value="Plasminogen Kringle 4"/>
    <property type="match status" value="2"/>
</dbReference>
<organism evidence="5 6">
    <name type="scientific">Magallana gigas</name>
    <name type="common">Pacific oyster</name>
    <name type="synonym">Crassostrea gigas</name>
    <dbReference type="NCBI Taxonomy" id="29159"/>
    <lineage>
        <taxon>Eukaryota</taxon>
        <taxon>Metazoa</taxon>
        <taxon>Spiralia</taxon>
        <taxon>Lophotrochozoa</taxon>
        <taxon>Mollusca</taxon>
        <taxon>Bivalvia</taxon>
        <taxon>Autobranchia</taxon>
        <taxon>Pteriomorphia</taxon>
        <taxon>Ostreida</taxon>
        <taxon>Ostreoidea</taxon>
        <taxon>Ostreidae</taxon>
        <taxon>Magallana</taxon>
    </lineage>
</organism>
<dbReference type="InterPro" id="IPR000001">
    <property type="entry name" value="Kringle"/>
</dbReference>
<keyword evidence="2 3" id="KW-1015">Disulfide bond</keyword>
<feature type="domain" description="Kringle" evidence="4">
    <location>
        <begin position="94"/>
        <end position="161"/>
    </location>
</feature>